<keyword evidence="2" id="KW-1185">Reference proteome</keyword>
<evidence type="ECO:0000313" key="2">
    <source>
        <dbReference type="Proteomes" id="UP001243989"/>
    </source>
</evidence>
<dbReference type="AlphaFoldDB" id="A0AAJ0A666"/>
<proteinExistence type="predicted"/>
<accession>A0AAJ0A666</accession>
<dbReference type="Proteomes" id="UP001243989">
    <property type="component" value="Unassembled WGS sequence"/>
</dbReference>
<dbReference type="GeneID" id="85474152"/>
<dbReference type="EMBL" id="JAHMHQ010000001">
    <property type="protein sequence ID" value="KAK1655796.1"/>
    <property type="molecule type" value="Genomic_DNA"/>
</dbReference>
<reference evidence="1" key="1">
    <citation type="submission" date="2021-06" db="EMBL/GenBank/DDBJ databases">
        <title>Comparative genomics, transcriptomics and evolutionary studies reveal genomic signatures of adaptation to plant cell wall in hemibiotrophic fungi.</title>
        <authorList>
            <consortium name="DOE Joint Genome Institute"/>
            <person name="Baroncelli R."/>
            <person name="Diaz J.F."/>
            <person name="Benocci T."/>
            <person name="Peng M."/>
            <person name="Battaglia E."/>
            <person name="Haridas S."/>
            <person name="Andreopoulos W."/>
            <person name="Labutti K."/>
            <person name="Pangilinan J."/>
            <person name="Floch G.L."/>
            <person name="Makela M.R."/>
            <person name="Henrissat B."/>
            <person name="Grigoriev I.V."/>
            <person name="Crouch J.A."/>
            <person name="De Vries R.P."/>
            <person name="Sukno S.A."/>
            <person name="Thon M.R."/>
        </authorList>
    </citation>
    <scope>NUCLEOTIDE SEQUENCE</scope>
    <source>
        <strain evidence="1">CBS 102054</strain>
    </source>
</reference>
<dbReference type="RefSeq" id="XP_060451840.1">
    <property type="nucleotide sequence ID" value="XM_060589290.1"/>
</dbReference>
<sequence>MSTHTPISVPSGPLYDRNVIIESIKQYFELLSRMVSFRPECIKSPPKNGWSDDELPLEKFRILGFNERVVDLLRHLPYVESEKPVYPSTQSISYLKDSYLFSEPEGEFRTKQPLVLELWPFEGEKIQEGIVALSGQADGGLAMWWLLDTRTGEVTPHDAYTHVPDEEIPEDEPWRTAKPRPAAEYFKELRESLILLEMIPIPTHMPGGDWKIWRLEDFGEEHRHWVHEAQDIYRECGWPAEDRFDRSKCRSLLKKMLKKRWDTSSEGRS</sequence>
<name>A0AAJ0A666_9PEZI</name>
<evidence type="ECO:0000313" key="1">
    <source>
        <dbReference type="EMBL" id="KAK1655796.1"/>
    </source>
</evidence>
<comment type="caution">
    <text evidence="1">The sequence shown here is derived from an EMBL/GenBank/DDBJ whole genome shotgun (WGS) entry which is preliminary data.</text>
</comment>
<gene>
    <name evidence="1" type="ORF">BDP81DRAFT_413491</name>
</gene>
<protein>
    <submittedName>
        <fullName evidence="1">Uncharacterized protein</fullName>
    </submittedName>
</protein>
<organism evidence="1 2">
    <name type="scientific">Colletotrichum phormii</name>
    <dbReference type="NCBI Taxonomy" id="359342"/>
    <lineage>
        <taxon>Eukaryota</taxon>
        <taxon>Fungi</taxon>
        <taxon>Dikarya</taxon>
        <taxon>Ascomycota</taxon>
        <taxon>Pezizomycotina</taxon>
        <taxon>Sordariomycetes</taxon>
        <taxon>Hypocreomycetidae</taxon>
        <taxon>Glomerellales</taxon>
        <taxon>Glomerellaceae</taxon>
        <taxon>Colletotrichum</taxon>
        <taxon>Colletotrichum acutatum species complex</taxon>
    </lineage>
</organism>